<keyword evidence="2" id="KW-1185">Reference proteome</keyword>
<gene>
    <name evidence="1" type="ORF">CAEBREN_15828</name>
</gene>
<name>G0NAF5_CAEBE</name>
<proteinExistence type="predicted"/>
<protein>
    <recommendedName>
        <fullName evidence="3">Myb-like domain-containing protein</fullName>
    </recommendedName>
</protein>
<evidence type="ECO:0000313" key="1">
    <source>
        <dbReference type="EMBL" id="EGT56115.1"/>
    </source>
</evidence>
<dbReference type="Gene3D" id="1.10.10.60">
    <property type="entry name" value="Homeodomain-like"/>
    <property type="match status" value="1"/>
</dbReference>
<accession>G0NAF5</accession>
<organism evidence="2">
    <name type="scientific">Caenorhabditis brenneri</name>
    <name type="common">Nematode worm</name>
    <dbReference type="NCBI Taxonomy" id="135651"/>
    <lineage>
        <taxon>Eukaryota</taxon>
        <taxon>Metazoa</taxon>
        <taxon>Ecdysozoa</taxon>
        <taxon>Nematoda</taxon>
        <taxon>Chromadorea</taxon>
        <taxon>Rhabditida</taxon>
        <taxon>Rhabditina</taxon>
        <taxon>Rhabditomorpha</taxon>
        <taxon>Rhabditoidea</taxon>
        <taxon>Rhabditidae</taxon>
        <taxon>Peloderinae</taxon>
        <taxon>Caenorhabditis</taxon>
    </lineage>
</organism>
<dbReference type="EMBL" id="GL379854">
    <property type="protein sequence ID" value="EGT56115.1"/>
    <property type="molecule type" value="Genomic_DNA"/>
</dbReference>
<dbReference type="Proteomes" id="UP000008068">
    <property type="component" value="Unassembled WGS sequence"/>
</dbReference>
<dbReference type="HOGENOM" id="CLU_761261_0_0_1"/>
<evidence type="ECO:0008006" key="3">
    <source>
        <dbReference type="Google" id="ProtNLM"/>
    </source>
</evidence>
<dbReference type="AlphaFoldDB" id="G0NAF5"/>
<reference evidence="2" key="1">
    <citation type="submission" date="2011-07" db="EMBL/GenBank/DDBJ databases">
        <authorList>
            <consortium name="Caenorhabditis brenneri Sequencing and Analysis Consortium"/>
            <person name="Wilson R.K."/>
        </authorList>
    </citation>
    <scope>NUCLEOTIDE SEQUENCE [LARGE SCALE GENOMIC DNA]</scope>
    <source>
        <strain evidence="2">PB2801</strain>
    </source>
</reference>
<dbReference type="InParanoid" id="G0NAF5"/>
<sequence>MSTKVQKFPEKPEEVLDFRKFMLKVLKQMDSRKIEYWEFDSVGENALSLDMSKGWDPKKTYEILPILVCYLCRTTMDTNDMMFLHMRLRIQLEQYDKEILEIKRGLNIETDFKDYVVKWSKKVEEKKEESVEVEKDGKAMEKSKIDSVDEKKTYCDDKKTLTGSEKNLEREKGRMGRGKAFTPEQERAIIEYVYTKVKNDYDFGIKSSKLTRKDDWTDLEKKPGMTRTAASLADHYRRHMQNRLYSIEGADAECLIAIGKAHGVQMTDKVKEAFERKHSVSITLADGKIESWEWEGE</sequence>
<evidence type="ECO:0000313" key="2">
    <source>
        <dbReference type="Proteomes" id="UP000008068"/>
    </source>
</evidence>